<organism evidence="1 2">
    <name type="scientific">Phytohabitans rumicis</name>
    <dbReference type="NCBI Taxonomy" id="1076125"/>
    <lineage>
        <taxon>Bacteria</taxon>
        <taxon>Bacillati</taxon>
        <taxon>Actinomycetota</taxon>
        <taxon>Actinomycetes</taxon>
        <taxon>Micromonosporales</taxon>
        <taxon>Micromonosporaceae</taxon>
    </lineage>
</organism>
<protein>
    <submittedName>
        <fullName evidence="1">Uncharacterized protein</fullName>
    </submittedName>
</protein>
<dbReference type="RefSeq" id="WP_173080047.1">
    <property type="nucleotide sequence ID" value="NZ_BAABJB010000034.1"/>
</dbReference>
<proteinExistence type="predicted"/>
<sequence length="46" mass="5269">MIRDADNRDWTRGYLRHLLDTLPPPVMSLLAHTRATVGNTLVSHRT</sequence>
<comment type="caution">
    <text evidence="1">The sequence shown here is derived from an EMBL/GenBank/DDBJ whole genome shotgun (WGS) entry which is preliminary data.</text>
</comment>
<reference evidence="1 2" key="1">
    <citation type="submission" date="2020-03" db="EMBL/GenBank/DDBJ databases">
        <title>Whole genome shotgun sequence of Phytohabitans rumicis NBRC 108638.</title>
        <authorList>
            <person name="Komaki H."/>
            <person name="Tamura T."/>
        </authorList>
    </citation>
    <scope>NUCLEOTIDE SEQUENCE [LARGE SCALE GENOMIC DNA]</scope>
    <source>
        <strain evidence="1 2">NBRC 108638</strain>
    </source>
</reference>
<gene>
    <name evidence="1" type="ORF">Prum_070590</name>
</gene>
<accession>A0A6V8LH55</accession>
<evidence type="ECO:0000313" key="1">
    <source>
        <dbReference type="EMBL" id="GFJ93417.1"/>
    </source>
</evidence>
<reference evidence="1 2" key="2">
    <citation type="submission" date="2020-03" db="EMBL/GenBank/DDBJ databases">
        <authorList>
            <person name="Ichikawa N."/>
            <person name="Kimura A."/>
            <person name="Kitahashi Y."/>
            <person name="Uohara A."/>
        </authorList>
    </citation>
    <scope>NUCLEOTIDE SEQUENCE [LARGE SCALE GENOMIC DNA]</scope>
    <source>
        <strain evidence="1 2">NBRC 108638</strain>
    </source>
</reference>
<name>A0A6V8LH55_9ACTN</name>
<keyword evidence="2" id="KW-1185">Reference proteome</keyword>
<dbReference type="EMBL" id="BLPG01000001">
    <property type="protein sequence ID" value="GFJ93417.1"/>
    <property type="molecule type" value="Genomic_DNA"/>
</dbReference>
<dbReference type="AlphaFoldDB" id="A0A6V8LH55"/>
<evidence type="ECO:0000313" key="2">
    <source>
        <dbReference type="Proteomes" id="UP000482960"/>
    </source>
</evidence>
<dbReference type="Proteomes" id="UP000482960">
    <property type="component" value="Unassembled WGS sequence"/>
</dbReference>